<feature type="region of interest" description="Disordered" evidence="1">
    <location>
        <begin position="31"/>
        <end position="57"/>
    </location>
</feature>
<organism evidence="3 4">
    <name type="scientific">Raphidocelis subcapitata</name>
    <dbReference type="NCBI Taxonomy" id="307507"/>
    <lineage>
        <taxon>Eukaryota</taxon>
        <taxon>Viridiplantae</taxon>
        <taxon>Chlorophyta</taxon>
        <taxon>core chlorophytes</taxon>
        <taxon>Chlorophyceae</taxon>
        <taxon>CS clade</taxon>
        <taxon>Sphaeropleales</taxon>
        <taxon>Selenastraceae</taxon>
        <taxon>Raphidocelis</taxon>
    </lineage>
</organism>
<name>A0A2V0PKT8_9CHLO</name>
<dbReference type="EMBL" id="BDRX01000222">
    <property type="protein sequence ID" value="GBG00415.1"/>
    <property type="molecule type" value="Genomic_DNA"/>
</dbReference>
<evidence type="ECO:0000313" key="4">
    <source>
        <dbReference type="Proteomes" id="UP000247498"/>
    </source>
</evidence>
<feature type="region of interest" description="Disordered" evidence="1">
    <location>
        <begin position="414"/>
        <end position="484"/>
    </location>
</feature>
<dbReference type="PANTHER" id="PTHR47523:SF1">
    <property type="entry name" value="F21O3.11 PROTEIN"/>
    <property type="match status" value="1"/>
</dbReference>
<feature type="compositionally biased region" description="Low complexity" evidence="1">
    <location>
        <begin position="922"/>
        <end position="941"/>
    </location>
</feature>
<evidence type="ECO:0000256" key="1">
    <source>
        <dbReference type="SAM" id="MobiDB-lite"/>
    </source>
</evidence>
<evidence type="ECO:0000259" key="2">
    <source>
        <dbReference type="Pfam" id="PF01764"/>
    </source>
</evidence>
<feature type="compositionally biased region" description="Low complexity" evidence="1">
    <location>
        <begin position="414"/>
        <end position="431"/>
    </location>
</feature>
<feature type="compositionally biased region" description="Gly residues" evidence="1">
    <location>
        <begin position="1008"/>
        <end position="1017"/>
    </location>
</feature>
<dbReference type="InterPro" id="IPR029058">
    <property type="entry name" value="AB_hydrolase_fold"/>
</dbReference>
<dbReference type="Pfam" id="PF01764">
    <property type="entry name" value="Lipase_3"/>
    <property type="match status" value="1"/>
</dbReference>
<feature type="compositionally biased region" description="Low complexity" evidence="1">
    <location>
        <begin position="1018"/>
        <end position="1038"/>
    </location>
</feature>
<keyword evidence="4" id="KW-1185">Reference proteome</keyword>
<sequence length="1363" mass="136576">MMRLQATGSHAPPPGCLLATPPLRVGSATRWRAAPPAPRPAPWTRQQQRRQPCRPRPGVLVRATDLTELITRSGPMLPGLLTATTALSNALWRRASRQGFAQEVCRAFNVGSTEELQDLLAALVLCECVYKKIDMSERELAATITEFLSDFPPGLVHIDTVQLSHNGVPQSYLLATGGRSIYAVFMGTKQARDIVSDVNAFHEAVWTEALQVAERSQVPTAHRGFLARSKAIDVDALYQLALDSGRSLVLCGHSLGGAVAKLCALRLLREQPEWPPPRMRCITFATPAVGNSALAELVDAAGWGQYFRTYVLPEDQLMKALTFTQARRQQQAEQARAAAAAAAAAARSGAAADPDAAAAAAALADGGREALTTVAGLIALPWTREVAKRKLRRELKAEEVNTTSLDAAATDAAEARATGMHAAAGPAAPAQQPRPQPQPAQRGGSPEQLPPPPPPGGAAAAAEGEASDADGGEADQPGAQPMLNPRNLGVLVQLQQRWAGHQLRHAVSAAAQGLGSSLVNARSLVSAFHPFGEQLAITEAGVVPRQELPPERPMSDASAAFSAANPGIINFHRMIAYRTRALRIVLDTGAGLRQRGLRLPPPAPPARAVRLGFVAPPVTVEAAAARPPPMAPVALAAAPAPQQAAAPAAPEGDAAAEASPAGGSPAGTLSVAAAGAPPPPPPLPRAARKSPLAFLPGGRLKEPLVPLCVRVRGRSLHACKQVAVEAFGEAFVPVELSRASLEPDGAGAAAPGAGAGAGAAAGRWVQLSSLQHAVRQRVRHAAAAVSQAARGAPPVWRPPRGPLCELSLRVLLPRSVVARLIAAAAAPDARQAPLVLQLRSDCQVVSVPVKLEPYVIGVLGTSAPAASLAAALLSGEAALGVAAAAAAAAPAVAAGAGPAPASRWPAWVPQLPLWVPRGGAAGAQQGASAGAGADAAGNGRATPGEDPRGARRRAATDAAAAGSGVGWVEPWLPGAKQAAKAPAKAQEPRVIVLGTPKAPIAPEPGGTAAAGGGGGARGSARSSGPRSPRVPPAARAAGRPGGSQLVSLAGRGRALAPSAGGAAAPAARARGRVGGDASPSSRLPAVAATVEDAELSGDAAPARAAQRAPWATAAAGIFGLLNAARPAQAPAAAAAKQPQAAAAAAAAPADAASGYLAALRFVQLPAPAPDAAPRPPPAGPAALLAAGAGALLSLRPPLPQPQPQARGALAPAPDAVVVAADVDSILLQGGAPARALASAAAATGAPVVGVVLQPSRSAPRAIAEEAAARLAEALGAGAAVAVLDAAGLDLRHGRRAGAGAGAAAGGGAAWALAVAALPAARRAELAAQVAGAREALHAALARRCGDGGGGPNWAVPPATRSKL</sequence>
<reference evidence="3 4" key="1">
    <citation type="journal article" date="2018" name="Sci. Rep.">
        <title>Raphidocelis subcapitata (=Pseudokirchneriella subcapitata) provides an insight into genome evolution and environmental adaptations in the Sphaeropleales.</title>
        <authorList>
            <person name="Suzuki S."/>
            <person name="Yamaguchi H."/>
            <person name="Nakajima N."/>
            <person name="Kawachi M."/>
        </authorList>
    </citation>
    <scope>NUCLEOTIDE SEQUENCE [LARGE SCALE GENOMIC DNA]</scope>
    <source>
        <strain evidence="3 4">NIES-35</strain>
    </source>
</reference>
<dbReference type="GO" id="GO:0006629">
    <property type="term" value="P:lipid metabolic process"/>
    <property type="evidence" value="ECO:0007669"/>
    <property type="project" value="InterPro"/>
</dbReference>
<evidence type="ECO:0000313" key="3">
    <source>
        <dbReference type="EMBL" id="GBG00415.1"/>
    </source>
</evidence>
<comment type="caution">
    <text evidence="3">The sequence shown here is derived from an EMBL/GenBank/DDBJ whole genome shotgun (WGS) entry which is preliminary data.</text>
</comment>
<dbReference type="InParanoid" id="A0A2V0PKT8"/>
<feature type="region of interest" description="Disordered" evidence="1">
    <location>
        <begin position="919"/>
        <end position="968"/>
    </location>
</feature>
<feature type="compositionally biased region" description="Low complexity" evidence="1">
    <location>
        <begin position="998"/>
        <end position="1007"/>
    </location>
</feature>
<dbReference type="Proteomes" id="UP000247498">
    <property type="component" value="Unassembled WGS sequence"/>
</dbReference>
<feature type="region of interest" description="Disordered" evidence="1">
    <location>
        <begin position="996"/>
        <end position="1045"/>
    </location>
</feature>
<gene>
    <name evidence="3" type="ORF">Rsub_13177</name>
</gene>
<feature type="compositionally biased region" description="Low complexity" evidence="1">
    <location>
        <begin position="644"/>
        <end position="675"/>
    </location>
</feature>
<dbReference type="SUPFAM" id="SSF53474">
    <property type="entry name" value="alpha/beta-Hydrolases"/>
    <property type="match status" value="1"/>
</dbReference>
<dbReference type="OrthoDB" id="438440at2759"/>
<proteinExistence type="predicted"/>
<dbReference type="CDD" id="cd00519">
    <property type="entry name" value="Lipase_3"/>
    <property type="match status" value="1"/>
</dbReference>
<feature type="region of interest" description="Disordered" evidence="1">
    <location>
        <begin position="644"/>
        <end position="690"/>
    </location>
</feature>
<dbReference type="InterPro" id="IPR002921">
    <property type="entry name" value="Fungal_lipase-type"/>
</dbReference>
<accession>A0A2V0PKT8</accession>
<dbReference type="Gene3D" id="3.40.50.1820">
    <property type="entry name" value="alpha/beta hydrolase"/>
    <property type="match status" value="1"/>
</dbReference>
<feature type="domain" description="Fungal lipase-type" evidence="2">
    <location>
        <begin position="184"/>
        <end position="308"/>
    </location>
</feature>
<protein>
    <submittedName>
        <fullName evidence="3">Triacylglycerol lipase</fullName>
    </submittedName>
</protein>
<dbReference type="PANTHER" id="PTHR47523">
    <property type="entry name" value="F21O3.11 PROTEIN"/>
    <property type="match status" value="1"/>
</dbReference>